<accession>A0ABS4NZ64</accession>
<name>A0ABS4NZ64_9BACL</name>
<keyword evidence="2" id="KW-1185">Reference proteome</keyword>
<organism evidence="1 2">
    <name type="scientific">Paenibacillus silagei</name>
    <dbReference type="NCBI Taxonomy" id="1670801"/>
    <lineage>
        <taxon>Bacteria</taxon>
        <taxon>Bacillati</taxon>
        <taxon>Bacillota</taxon>
        <taxon>Bacilli</taxon>
        <taxon>Bacillales</taxon>
        <taxon>Paenibacillaceae</taxon>
        <taxon>Paenibacillus</taxon>
    </lineage>
</organism>
<protein>
    <recommendedName>
        <fullName evidence="3">SAM-dependent methyltransferase</fullName>
    </recommendedName>
</protein>
<evidence type="ECO:0000313" key="1">
    <source>
        <dbReference type="EMBL" id="MBP2115334.1"/>
    </source>
</evidence>
<proteinExistence type="predicted"/>
<comment type="caution">
    <text evidence="1">The sequence shown here is derived from an EMBL/GenBank/DDBJ whole genome shotgun (WGS) entry which is preliminary data.</text>
</comment>
<dbReference type="RefSeq" id="WP_209878340.1">
    <property type="nucleotide sequence ID" value="NZ_JAGGLV010000026.1"/>
</dbReference>
<dbReference type="Proteomes" id="UP000773462">
    <property type="component" value="Unassembled WGS sequence"/>
</dbReference>
<evidence type="ECO:0000313" key="2">
    <source>
        <dbReference type="Proteomes" id="UP000773462"/>
    </source>
</evidence>
<gene>
    <name evidence="1" type="ORF">J2Z70_005521</name>
</gene>
<reference evidence="1 2" key="1">
    <citation type="submission" date="2021-03" db="EMBL/GenBank/DDBJ databases">
        <title>Genomic Encyclopedia of Type Strains, Phase IV (KMG-IV): sequencing the most valuable type-strain genomes for metagenomic binning, comparative biology and taxonomic classification.</title>
        <authorList>
            <person name="Goeker M."/>
        </authorList>
    </citation>
    <scope>NUCLEOTIDE SEQUENCE [LARGE SCALE GENOMIC DNA]</scope>
    <source>
        <strain evidence="1 2">DSM 101953</strain>
    </source>
</reference>
<evidence type="ECO:0008006" key="3">
    <source>
        <dbReference type="Google" id="ProtNLM"/>
    </source>
</evidence>
<dbReference type="EMBL" id="JAGGLV010000026">
    <property type="protein sequence ID" value="MBP2115334.1"/>
    <property type="molecule type" value="Genomic_DNA"/>
</dbReference>
<sequence length="325" mass="36849">MSRDLRAITFSKTAAEQILRNETDTRTLLSEYPEYKEEVLLEINALSSQKRANLIHNLLASYTSSAKIAKSKIFKSGFNQTTINAFLPNIIKARFAIYLIEQLQLAVSAESASGPVRFNLWDGYILQKLLFKEKLVRKPVSLPLFRVCWKLIIRPKVLMPLVNKQGIYCFYSRTLIKRLSALIGDKACLEIGAGDGTLTRFLNDNGTACQATDDYSWAHYITYPEFVEKADAKAALSKYAPKVVLCSWPVPGNPYEKHVFNTESVELYIVIGTRDPAITGDFDAYNKAKHFSMELNEELSRLLVPPSEDNAVYLFTRKRDSTHSR</sequence>